<organism evidence="11 12">
    <name type="scientific">Bacillus thuringiensis</name>
    <dbReference type="NCBI Taxonomy" id="1428"/>
    <lineage>
        <taxon>Bacteria</taxon>
        <taxon>Bacillati</taxon>
        <taxon>Bacillota</taxon>
        <taxon>Bacilli</taxon>
        <taxon>Bacillales</taxon>
        <taxon>Bacillaceae</taxon>
        <taxon>Bacillus</taxon>
        <taxon>Bacillus cereus group</taxon>
    </lineage>
</organism>
<evidence type="ECO:0000256" key="6">
    <source>
        <dbReference type="ARBA" id="ARBA00022723"/>
    </source>
</evidence>
<dbReference type="SMART" id="SM00493">
    <property type="entry name" value="TOPRIM"/>
    <property type="match status" value="1"/>
</dbReference>
<dbReference type="GO" id="GO:0005737">
    <property type="term" value="C:cytoplasm"/>
    <property type="evidence" value="ECO:0007669"/>
    <property type="project" value="TreeGrafter"/>
</dbReference>
<evidence type="ECO:0000259" key="10">
    <source>
        <dbReference type="PROSITE" id="PS50880"/>
    </source>
</evidence>
<dbReference type="InterPro" id="IPR002694">
    <property type="entry name" value="Znf_CHC2"/>
</dbReference>
<dbReference type="EMBL" id="NVDU01000003">
    <property type="protein sequence ID" value="PFV35729.1"/>
    <property type="molecule type" value="Genomic_DNA"/>
</dbReference>
<dbReference type="GO" id="GO:0000428">
    <property type="term" value="C:DNA-directed RNA polymerase complex"/>
    <property type="evidence" value="ECO:0007669"/>
    <property type="project" value="UniProtKB-KW"/>
</dbReference>
<evidence type="ECO:0000313" key="12">
    <source>
        <dbReference type="Proteomes" id="UP000223366"/>
    </source>
</evidence>
<dbReference type="Gene3D" id="3.90.580.10">
    <property type="entry name" value="Zinc finger, CHC2-type domain"/>
    <property type="match status" value="1"/>
</dbReference>
<keyword evidence="4" id="KW-0548">Nucleotidyltransferase</keyword>
<name>A0A9X7BTT0_BACTU</name>
<evidence type="ECO:0000256" key="2">
    <source>
        <dbReference type="ARBA" id="ARBA00022515"/>
    </source>
</evidence>
<dbReference type="GO" id="GO:0003899">
    <property type="term" value="F:DNA-directed RNA polymerase activity"/>
    <property type="evidence" value="ECO:0007669"/>
    <property type="project" value="InterPro"/>
</dbReference>
<dbReference type="InterPro" id="IPR036977">
    <property type="entry name" value="DNA_primase_Znf_CHC2"/>
</dbReference>
<dbReference type="PANTHER" id="PTHR30313">
    <property type="entry name" value="DNA PRIMASE"/>
    <property type="match status" value="1"/>
</dbReference>
<protein>
    <recommendedName>
        <fullName evidence="10">Toprim domain-containing protein</fullName>
    </recommendedName>
</protein>
<keyword evidence="8" id="KW-0862">Zinc</keyword>
<dbReference type="GO" id="GO:0003677">
    <property type="term" value="F:DNA binding"/>
    <property type="evidence" value="ECO:0007669"/>
    <property type="project" value="InterPro"/>
</dbReference>
<evidence type="ECO:0000313" key="11">
    <source>
        <dbReference type="EMBL" id="PFV35729.1"/>
    </source>
</evidence>
<reference evidence="11 12" key="1">
    <citation type="submission" date="2017-09" db="EMBL/GenBank/DDBJ databases">
        <title>Large-scale bioinformatics analysis of Bacillus genomes uncovers conserved roles of natural products in bacterial physiology.</title>
        <authorList>
            <consortium name="Agbiome Team Llc"/>
            <person name="Bleich R.M."/>
            <person name="Grubbs K.J."/>
            <person name="Santa Maria K.C."/>
            <person name="Allen S.E."/>
            <person name="Farag S."/>
            <person name="Shank E.A."/>
            <person name="Bowers A."/>
        </authorList>
    </citation>
    <scope>NUCLEOTIDE SEQUENCE [LARGE SCALE GENOMIC DNA]</scope>
    <source>
        <strain evidence="11 12">AFS060060</strain>
    </source>
</reference>
<dbReference type="PANTHER" id="PTHR30313:SF2">
    <property type="entry name" value="DNA PRIMASE"/>
    <property type="match status" value="1"/>
</dbReference>
<dbReference type="Pfam" id="PF01807">
    <property type="entry name" value="Zn_ribbon_DnaG"/>
    <property type="match status" value="1"/>
</dbReference>
<keyword evidence="1" id="KW-0240">DNA-directed RNA polymerase</keyword>
<keyword evidence="9" id="KW-0804">Transcription</keyword>
<dbReference type="SMART" id="SM00400">
    <property type="entry name" value="ZnF_CHCC"/>
    <property type="match status" value="1"/>
</dbReference>
<evidence type="ECO:0000256" key="5">
    <source>
        <dbReference type="ARBA" id="ARBA00022705"/>
    </source>
</evidence>
<evidence type="ECO:0000256" key="9">
    <source>
        <dbReference type="ARBA" id="ARBA00023163"/>
    </source>
</evidence>
<evidence type="ECO:0000256" key="3">
    <source>
        <dbReference type="ARBA" id="ARBA00022679"/>
    </source>
</evidence>
<dbReference type="Gene3D" id="3.40.1360.10">
    <property type="match status" value="1"/>
</dbReference>
<gene>
    <name evidence="11" type="ORF">COK99_01530</name>
</gene>
<evidence type="ECO:0000256" key="1">
    <source>
        <dbReference type="ARBA" id="ARBA00022478"/>
    </source>
</evidence>
<sequence>MTRYPDDFKEYLKETAPMHEVINSIVGNVQQSGVNYVTYCPFHKDDKPSLMIKPDTNTWSCLGCGAGSRYHSTATASDVYGFLKGYYNHNMTQSIEWLAKFLNVSLPVLDSKQQYKINQHQWWHSKCLDTQNRFTQNLLKNIDAYKYLRNRGIDDMDIQVWQIGFGDAEEVEFVNTKAKITFAIHDYQGNIVSFTGRVPFGSDVLAELNKKQKAEEKRITPKYDHRYPLTEKFVEKSYIQNHPFPEFDRNAYLYGIAHAKSYINQWKSATLVEGFTDVIQMHKYGIRNTVASLGTSLSDQQVLMLKRAGAKRVLLMRDGDEAGFKAMERDALVCMKHGLIVEVCPLPEGHDPDTLCQSYPVLDDSLSKFIQKKTRTLTQWRVERIYRENQEEMLYHYSRIGEIQDHRIDKVISLLVDEQDPVQQDILIRQYADLFTVSYEALRMKINMCQRDTTAC</sequence>
<dbReference type="InterPro" id="IPR050219">
    <property type="entry name" value="DnaG_primase"/>
</dbReference>
<proteinExistence type="predicted"/>
<keyword evidence="6" id="KW-0479">Metal-binding</keyword>
<evidence type="ECO:0000256" key="8">
    <source>
        <dbReference type="ARBA" id="ARBA00022833"/>
    </source>
</evidence>
<dbReference type="GO" id="GO:0006269">
    <property type="term" value="P:DNA replication, synthesis of primer"/>
    <property type="evidence" value="ECO:0007669"/>
    <property type="project" value="UniProtKB-KW"/>
</dbReference>
<dbReference type="InterPro" id="IPR006171">
    <property type="entry name" value="TOPRIM_dom"/>
</dbReference>
<evidence type="ECO:0000256" key="7">
    <source>
        <dbReference type="ARBA" id="ARBA00022771"/>
    </source>
</evidence>
<feature type="domain" description="Toprim" evidence="10">
    <location>
        <begin position="267"/>
        <end position="349"/>
    </location>
</feature>
<dbReference type="GO" id="GO:1990077">
    <property type="term" value="C:primosome complex"/>
    <property type="evidence" value="ECO:0007669"/>
    <property type="project" value="UniProtKB-KW"/>
</dbReference>
<dbReference type="Pfam" id="PF13155">
    <property type="entry name" value="Toprim_2"/>
    <property type="match status" value="1"/>
</dbReference>
<dbReference type="GO" id="GO:0008270">
    <property type="term" value="F:zinc ion binding"/>
    <property type="evidence" value="ECO:0007669"/>
    <property type="project" value="UniProtKB-KW"/>
</dbReference>
<dbReference type="CDD" id="cd03364">
    <property type="entry name" value="TOPRIM_DnaG_primases"/>
    <property type="match status" value="1"/>
</dbReference>
<accession>A0A9X7BTT0</accession>
<comment type="caution">
    <text evidence="11">The sequence shown here is derived from an EMBL/GenBank/DDBJ whole genome shotgun (WGS) entry which is preliminary data.</text>
</comment>
<keyword evidence="7" id="KW-0863">Zinc-finger</keyword>
<keyword evidence="3" id="KW-0808">Transferase</keyword>
<dbReference type="InterPro" id="IPR034151">
    <property type="entry name" value="TOPRIM_DnaG_bac"/>
</dbReference>
<dbReference type="SUPFAM" id="SSF57783">
    <property type="entry name" value="Zinc beta-ribbon"/>
    <property type="match status" value="1"/>
</dbReference>
<dbReference type="AlphaFoldDB" id="A0A9X7BTT0"/>
<dbReference type="PROSITE" id="PS50880">
    <property type="entry name" value="TOPRIM"/>
    <property type="match status" value="1"/>
</dbReference>
<dbReference type="SUPFAM" id="SSF56731">
    <property type="entry name" value="DNA primase core"/>
    <property type="match status" value="1"/>
</dbReference>
<keyword evidence="2" id="KW-0639">Primosome</keyword>
<evidence type="ECO:0000256" key="4">
    <source>
        <dbReference type="ARBA" id="ARBA00022695"/>
    </source>
</evidence>
<keyword evidence="5" id="KW-0235">DNA replication</keyword>
<dbReference type="Proteomes" id="UP000223366">
    <property type="component" value="Unassembled WGS sequence"/>
</dbReference>
<dbReference type="RefSeq" id="WP_098685589.1">
    <property type="nucleotide sequence ID" value="NZ_NVDU01000003.1"/>
</dbReference>